<dbReference type="OrthoDB" id="77828at2759"/>
<evidence type="ECO:0000313" key="2">
    <source>
        <dbReference type="EMBL" id="EWM28363.1"/>
    </source>
</evidence>
<dbReference type="Proteomes" id="UP000019335">
    <property type="component" value="Chromosome 5"/>
</dbReference>
<accession>W7TXU6</accession>
<evidence type="ECO:0000313" key="3">
    <source>
        <dbReference type="Proteomes" id="UP000019335"/>
    </source>
</evidence>
<name>W7TXU6_9STRA</name>
<protein>
    <submittedName>
        <fullName evidence="2">Uncharacterized protein</fullName>
    </submittedName>
</protein>
<gene>
    <name evidence="2" type="ORF">Naga_101590g2</name>
</gene>
<feature type="region of interest" description="Disordered" evidence="1">
    <location>
        <begin position="1"/>
        <end position="37"/>
    </location>
</feature>
<reference evidence="2 3" key="1">
    <citation type="journal article" date="2014" name="Mol. Plant">
        <title>Chromosome Scale Genome Assembly and Transcriptome Profiling of Nannochloropsis gaditana in Nitrogen Depletion.</title>
        <authorList>
            <person name="Corteggiani Carpinelli E."/>
            <person name="Telatin A."/>
            <person name="Vitulo N."/>
            <person name="Forcato C."/>
            <person name="D'Angelo M."/>
            <person name="Schiavon R."/>
            <person name="Vezzi A."/>
            <person name="Giacometti G.M."/>
            <person name="Morosinotto T."/>
            <person name="Valle G."/>
        </authorList>
    </citation>
    <scope>NUCLEOTIDE SEQUENCE [LARGE SCALE GENOMIC DNA]</scope>
    <source>
        <strain evidence="2 3">B-31</strain>
    </source>
</reference>
<proteinExistence type="predicted"/>
<keyword evidence="3" id="KW-1185">Reference proteome</keyword>
<organism evidence="2 3">
    <name type="scientific">Nannochloropsis gaditana</name>
    <dbReference type="NCBI Taxonomy" id="72520"/>
    <lineage>
        <taxon>Eukaryota</taxon>
        <taxon>Sar</taxon>
        <taxon>Stramenopiles</taxon>
        <taxon>Ochrophyta</taxon>
        <taxon>Eustigmatophyceae</taxon>
        <taxon>Eustigmatales</taxon>
        <taxon>Monodopsidaceae</taxon>
        <taxon>Nannochloropsis</taxon>
    </lineage>
</organism>
<dbReference type="EMBL" id="AZIL01000336">
    <property type="protein sequence ID" value="EWM28363.1"/>
    <property type="molecule type" value="Genomic_DNA"/>
</dbReference>
<dbReference type="AlphaFoldDB" id="W7TXU6"/>
<sequence length="115" mass="12342">MAPGPDRTGTVVGKPVDDARSLPEGTSAADGSPSHSWGLDPLFWTYIRALACILSPPHLQYLEGFDFGPFLLGPGERPVCKAMLVGTVVAVRQLKRQGRGSRGRRKRGSRRKGGS</sequence>
<feature type="region of interest" description="Disordered" evidence="1">
    <location>
        <begin position="95"/>
        <end position="115"/>
    </location>
</feature>
<comment type="caution">
    <text evidence="2">The sequence shown here is derived from an EMBL/GenBank/DDBJ whole genome shotgun (WGS) entry which is preliminary data.</text>
</comment>
<evidence type="ECO:0000256" key="1">
    <source>
        <dbReference type="SAM" id="MobiDB-lite"/>
    </source>
</evidence>